<dbReference type="Proteomes" id="UP001162162">
    <property type="component" value="Unassembled WGS sequence"/>
</dbReference>
<proteinExistence type="predicted"/>
<protein>
    <submittedName>
        <fullName evidence="1">Uncharacterized protein</fullName>
    </submittedName>
</protein>
<sequence length="74" mass="8991">MRKNTHIKWKLFKSYLKMIQIDDEYIPVKVSTVYIIVLTLTGHKQDKILKYEKKHPYKMEAVQELLEDDPDRRV</sequence>
<comment type="caution">
    <text evidence="1">The sequence shown here is derived from an EMBL/GenBank/DDBJ whole genome shotgun (WGS) entry which is preliminary data.</text>
</comment>
<keyword evidence="2" id="KW-1185">Reference proteome</keyword>
<gene>
    <name evidence="1" type="ORF">NQ318_021785</name>
</gene>
<organism evidence="1 2">
    <name type="scientific">Aromia moschata</name>
    <dbReference type="NCBI Taxonomy" id="1265417"/>
    <lineage>
        <taxon>Eukaryota</taxon>
        <taxon>Metazoa</taxon>
        <taxon>Ecdysozoa</taxon>
        <taxon>Arthropoda</taxon>
        <taxon>Hexapoda</taxon>
        <taxon>Insecta</taxon>
        <taxon>Pterygota</taxon>
        <taxon>Neoptera</taxon>
        <taxon>Endopterygota</taxon>
        <taxon>Coleoptera</taxon>
        <taxon>Polyphaga</taxon>
        <taxon>Cucujiformia</taxon>
        <taxon>Chrysomeloidea</taxon>
        <taxon>Cerambycidae</taxon>
        <taxon>Cerambycinae</taxon>
        <taxon>Callichromatini</taxon>
        <taxon>Aromia</taxon>
    </lineage>
</organism>
<accession>A0AAV8Z7X1</accession>
<name>A0AAV8Z7X1_9CUCU</name>
<reference evidence="1" key="1">
    <citation type="journal article" date="2023" name="Insect Mol. Biol.">
        <title>Genome sequencing provides insights into the evolution of gene families encoding plant cell wall-degrading enzymes in longhorned beetles.</title>
        <authorList>
            <person name="Shin N.R."/>
            <person name="Okamura Y."/>
            <person name="Kirsch R."/>
            <person name="Pauchet Y."/>
        </authorList>
    </citation>
    <scope>NUCLEOTIDE SEQUENCE</scope>
    <source>
        <strain evidence="1">AMC_N1</strain>
    </source>
</reference>
<evidence type="ECO:0000313" key="2">
    <source>
        <dbReference type="Proteomes" id="UP001162162"/>
    </source>
</evidence>
<dbReference type="AlphaFoldDB" id="A0AAV8Z7X1"/>
<dbReference type="EMBL" id="JAPWTK010000012">
    <property type="protein sequence ID" value="KAJ8959600.1"/>
    <property type="molecule type" value="Genomic_DNA"/>
</dbReference>
<evidence type="ECO:0000313" key="1">
    <source>
        <dbReference type="EMBL" id="KAJ8959600.1"/>
    </source>
</evidence>